<evidence type="ECO:0000256" key="1">
    <source>
        <dbReference type="SAM" id="MobiDB-lite"/>
    </source>
</evidence>
<reference evidence="5" key="1">
    <citation type="submission" date="2016-10" db="EMBL/GenBank/DDBJ databases">
        <authorList>
            <person name="Varghese N."/>
            <person name="Submissions S."/>
        </authorList>
    </citation>
    <scope>NUCLEOTIDE SEQUENCE [LARGE SCALE GENOMIC DNA]</scope>
    <source>
        <strain evidence="5">DSM 23256</strain>
    </source>
</reference>
<sequence length="245" mass="26081">MMRTNKLTKIAVLSVTICSMFVTSLGGAYATGALAATPEVQSIVKEDKADKILMSLAALGLFAMLTKGGKGDSKEAPAKTSTPPSNAVHTPSANQNQPTQTQPTPTKPSQSQPTNSASVAAEEQQAVALLNADRAKYGLPALKVNPQLTDLARRYAQDMINRGYFSHYNPEGQSPFDRMRAAGISYRTAGENIAINRNVASAEQAFMNSPGHRANILNPNYTEVGIGVRHAADGSVYVVQEFIGK</sequence>
<dbReference type="Gene3D" id="3.40.33.10">
    <property type="entry name" value="CAP"/>
    <property type="match status" value="1"/>
</dbReference>
<dbReference type="InterPro" id="IPR014044">
    <property type="entry name" value="CAP_dom"/>
</dbReference>
<dbReference type="AlphaFoldDB" id="A0A1G7HL47"/>
<feature type="domain" description="SCP" evidence="3">
    <location>
        <begin position="121"/>
        <end position="244"/>
    </location>
</feature>
<name>A0A1G7HL47_9FIRM</name>
<dbReference type="SUPFAM" id="SSF55797">
    <property type="entry name" value="PR-1-like"/>
    <property type="match status" value="1"/>
</dbReference>
<feature type="region of interest" description="Disordered" evidence="1">
    <location>
        <begin position="70"/>
        <end position="122"/>
    </location>
</feature>
<feature type="compositionally biased region" description="Polar residues" evidence="1">
    <location>
        <begin position="79"/>
        <end position="89"/>
    </location>
</feature>
<feature type="chain" id="PRO_5017279353" evidence="2">
    <location>
        <begin position="36"/>
        <end position="245"/>
    </location>
</feature>
<dbReference type="SMART" id="SM00198">
    <property type="entry name" value="SCP"/>
    <property type="match status" value="1"/>
</dbReference>
<dbReference type="Proteomes" id="UP000243333">
    <property type="component" value="Unassembled WGS sequence"/>
</dbReference>
<dbReference type="STRING" id="1123285.SAMN05660235_00124"/>
<feature type="compositionally biased region" description="Low complexity" evidence="1">
    <location>
        <begin position="90"/>
        <end position="122"/>
    </location>
</feature>
<evidence type="ECO:0000256" key="2">
    <source>
        <dbReference type="SAM" id="SignalP"/>
    </source>
</evidence>
<dbReference type="InterPro" id="IPR035940">
    <property type="entry name" value="CAP_sf"/>
</dbReference>
<evidence type="ECO:0000259" key="3">
    <source>
        <dbReference type="SMART" id="SM00198"/>
    </source>
</evidence>
<proteinExistence type="predicted"/>
<dbReference type="CDD" id="cd05379">
    <property type="entry name" value="CAP_bacterial"/>
    <property type="match status" value="1"/>
</dbReference>
<keyword evidence="2" id="KW-0732">Signal</keyword>
<dbReference type="EMBL" id="FNBU01000001">
    <property type="protein sequence ID" value="SDF01118.1"/>
    <property type="molecule type" value="Genomic_DNA"/>
</dbReference>
<gene>
    <name evidence="4" type="ORF">SAMN05660235_00124</name>
</gene>
<keyword evidence="5" id="KW-1185">Reference proteome</keyword>
<protein>
    <submittedName>
        <fullName evidence="4">Uncharacterized protein, YkwD family</fullName>
    </submittedName>
</protein>
<organism evidence="4 5">
    <name type="scientific">Sporolituus thermophilus DSM 23256</name>
    <dbReference type="NCBI Taxonomy" id="1123285"/>
    <lineage>
        <taxon>Bacteria</taxon>
        <taxon>Bacillati</taxon>
        <taxon>Bacillota</taxon>
        <taxon>Negativicutes</taxon>
        <taxon>Selenomonadales</taxon>
        <taxon>Sporomusaceae</taxon>
        <taxon>Sporolituus</taxon>
    </lineage>
</organism>
<evidence type="ECO:0000313" key="4">
    <source>
        <dbReference type="EMBL" id="SDF01118.1"/>
    </source>
</evidence>
<accession>A0A1G7HL47</accession>
<feature type="signal peptide" evidence="2">
    <location>
        <begin position="1"/>
        <end position="35"/>
    </location>
</feature>
<dbReference type="PANTHER" id="PTHR31157">
    <property type="entry name" value="SCP DOMAIN-CONTAINING PROTEIN"/>
    <property type="match status" value="1"/>
</dbReference>
<dbReference type="Pfam" id="PF00188">
    <property type="entry name" value="CAP"/>
    <property type="match status" value="1"/>
</dbReference>
<dbReference type="PANTHER" id="PTHR31157:SF1">
    <property type="entry name" value="SCP DOMAIN-CONTAINING PROTEIN"/>
    <property type="match status" value="1"/>
</dbReference>
<evidence type="ECO:0000313" key="5">
    <source>
        <dbReference type="Proteomes" id="UP000243333"/>
    </source>
</evidence>